<evidence type="ECO:0000313" key="1">
    <source>
        <dbReference type="EMBL" id="KAI5669723.1"/>
    </source>
</evidence>
<name>A0ACC0BAS3_CATRO</name>
<dbReference type="Proteomes" id="UP001060085">
    <property type="component" value="Linkage Group LG04"/>
</dbReference>
<sequence>MRIQKIQRKSFSTGNFMVSEPSFTIVPRSNGGQTEAPKLVPAVAEVGEGHSEAEGAEERGLAADWLDLLWRAIAGQQLRLKQSWRSRYGRHRQATGNDGFGIGKCTSRHPGSFTEAVELISPTFEQSEK</sequence>
<dbReference type="EMBL" id="CM044704">
    <property type="protein sequence ID" value="KAI5669723.1"/>
    <property type="molecule type" value="Genomic_DNA"/>
</dbReference>
<organism evidence="1 2">
    <name type="scientific">Catharanthus roseus</name>
    <name type="common">Madagascar periwinkle</name>
    <name type="synonym">Vinca rosea</name>
    <dbReference type="NCBI Taxonomy" id="4058"/>
    <lineage>
        <taxon>Eukaryota</taxon>
        <taxon>Viridiplantae</taxon>
        <taxon>Streptophyta</taxon>
        <taxon>Embryophyta</taxon>
        <taxon>Tracheophyta</taxon>
        <taxon>Spermatophyta</taxon>
        <taxon>Magnoliopsida</taxon>
        <taxon>eudicotyledons</taxon>
        <taxon>Gunneridae</taxon>
        <taxon>Pentapetalae</taxon>
        <taxon>asterids</taxon>
        <taxon>lamiids</taxon>
        <taxon>Gentianales</taxon>
        <taxon>Apocynaceae</taxon>
        <taxon>Rauvolfioideae</taxon>
        <taxon>Vinceae</taxon>
        <taxon>Catharanthinae</taxon>
        <taxon>Catharanthus</taxon>
    </lineage>
</organism>
<proteinExistence type="predicted"/>
<gene>
    <name evidence="1" type="ORF">M9H77_19576</name>
</gene>
<reference evidence="2" key="1">
    <citation type="journal article" date="2023" name="Nat. Plants">
        <title>Single-cell RNA sequencing provides a high-resolution roadmap for understanding the multicellular compartmentation of specialized metabolism.</title>
        <authorList>
            <person name="Sun S."/>
            <person name="Shen X."/>
            <person name="Li Y."/>
            <person name="Li Y."/>
            <person name="Wang S."/>
            <person name="Li R."/>
            <person name="Zhang H."/>
            <person name="Shen G."/>
            <person name="Guo B."/>
            <person name="Wei J."/>
            <person name="Xu J."/>
            <person name="St-Pierre B."/>
            <person name="Chen S."/>
            <person name="Sun C."/>
        </authorList>
    </citation>
    <scope>NUCLEOTIDE SEQUENCE [LARGE SCALE GENOMIC DNA]</scope>
</reference>
<protein>
    <submittedName>
        <fullName evidence="1">Uncharacterized protein</fullName>
    </submittedName>
</protein>
<accession>A0ACC0BAS3</accession>
<keyword evidence="2" id="KW-1185">Reference proteome</keyword>
<evidence type="ECO:0000313" key="2">
    <source>
        <dbReference type="Proteomes" id="UP001060085"/>
    </source>
</evidence>
<comment type="caution">
    <text evidence="1">The sequence shown here is derived from an EMBL/GenBank/DDBJ whole genome shotgun (WGS) entry which is preliminary data.</text>
</comment>